<feature type="binding site" evidence="11">
    <location>
        <begin position="8"/>
        <end position="15"/>
    </location>
    <ligand>
        <name>ATP</name>
        <dbReference type="ChEBI" id="CHEBI:30616"/>
    </ligand>
</feature>
<keyword evidence="2 11" id="KW-0547">Nucleotide-binding</keyword>
<keyword evidence="4 11" id="KW-0347">Helicase</keyword>
<evidence type="ECO:0000256" key="11">
    <source>
        <dbReference type="PROSITE-ProRule" id="PRU00560"/>
    </source>
</evidence>
<dbReference type="PANTHER" id="PTHR11070:SF2">
    <property type="entry name" value="ATP-DEPENDENT DNA HELICASE SRS2"/>
    <property type="match status" value="1"/>
</dbReference>
<protein>
    <recommendedName>
        <fullName evidence="9">DNA 3'-5' helicase</fullName>
        <ecNumber evidence="9">5.6.2.4</ecNumber>
    </recommendedName>
</protein>
<dbReference type="Gene3D" id="3.40.50.300">
    <property type="entry name" value="P-loop containing nucleotide triphosphate hydrolases"/>
    <property type="match status" value="2"/>
</dbReference>
<name>A0A0E3LW69_METMZ</name>
<comment type="catalytic activity">
    <reaction evidence="8">
        <text>Couples ATP hydrolysis with the unwinding of duplex DNA by translocating in the 3'-5' direction.</text>
        <dbReference type="EC" id="5.6.2.4"/>
    </reaction>
</comment>
<evidence type="ECO:0000256" key="8">
    <source>
        <dbReference type="ARBA" id="ARBA00034617"/>
    </source>
</evidence>
<accession>A0A0E3LW69</accession>
<reference evidence="13 14" key="1">
    <citation type="submission" date="2014-07" db="EMBL/GenBank/DDBJ databases">
        <title>Methanogenic archaea and the global carbon cycle.</title>
        <authorList>
            <person name="Henriksen J.R."/>
            <person name="Luke J."/>
            <person name="Reinhart S."/>
            <person name="Benedict M.N."/>
            <person name="Youngblut N.D."/>
            <person name="Metcalf M.E."/>
            <person name="Whitaker R.J."/>
            <person name="Metcalf W.W."/>
        </authorList>
    </citation>
    <scope>NUCLEOTIDE SEQUENCE [LARGE SCALE GENOMIC DNA]</scope>
    <source>
        <strain evidence="13 14">LYC</strain>
    </source>
</reference>
<evidence type="ECO:0000256" key="10">
    <source>
        <dbReference type="ARBA" id="ARBA00048988"/>
    </source>
</evidence>
<evidence type="ECO:0000313" key="13">
    <source>
        <dbReference type="EMBL" id="AKB68251.1"/>
    </source>
</evidence>
<evidence type="ECO:0000256" key="4">
    <source>
        <dbReference type="ARBA" id="ARBA00022806"/>
    </source>
</evidence>
<proteinExistence type="inferred from homology"/>
<evidence type="ECO:0000256" key="6">
    <source>
        <dbReference type="ARBA" id="ARBA00023125"/>
    </source>
</evidence>
<dbReference type="InterPro" id="IPR014017">
    <property type="entry name" value="DNA_helicase_UvrD-like_C"/>
</dbReference>
<keyword evidence="7" id="KW-0413">Isomerase</keyword>
<evidence type="ECO:0000256" key="7">
    <source>
        <dbReference type="ARBA" id="ARBA00023235"/>
    </source>
</evidence>
<feature type="domain" description="UvrD-like helicase ATP-binding" evidence="12">
    <location>
        <begin position="1"/>
        <end position="280"/>
    </location>
</feature>
<dbReference type="GO" id="GO:0003677">
    <property type="term" value="F:DNA binding"/>
    <property type="evidence" value="ECO:0007669"/>
    <property type="project" value="UniProtKB-KW"/>
</dbReference>
<dbReference type="AlphaFoldDB" id="A0A0E3LW69"/>
<dbReference type="HOGENOM" id="CLU_030778_0_0_2"/>
<dbReference type="Proteomes" id="UP000033063">
    <property type="component" value="Chromosome"/>
</dbReference>
<dbReference type="GeneID" id="24877949"/>
<evidence type="ECO:0000256" key="5">
    <source>
        <dbReference type="ARBA" id="ARBA00022840"/>
    </source>
</evidence>
<dbReference type="InterPro" id="IPR013986">
    <property type="entry name" value="DExx_box_DNA_helicase_dom_sf"/>
</dbReference>
<organism evidence="13 14">
    <name type="scientific">Methanosarcina mazei LYC</name>
    <dbReference type="NCBI Taxonomy" id="1434114"/>
    <lineage>
        <taxon>Archaea</taxon>
        <taxon>Methanobacteriati</taxon>
        <taxon>Methanobacteriota</taxon>
        <taxon>Stenosarchaea group</taxon>
        <taxon>Methanomicrobia</taxon>
        <taxon>Methanosarcinales</taxon>
        <taxon>Methanosarcinaceae</taxon>
        <taxon>Methanosarcina</taxon>
    </lineage>
</organism>
<dbReference type="InterPro" id="IPR027417">
    <property type="entry name" value="P-loop_NTPase"/>
</dbReference>
<evidence type="ECO:0000256" key="3">
    <source>
        <dbReference type="ARBA" id="ARBA00022801"/>
    </source>
</evidence>
<dbReference type="GO" id="GO:0043138">
    <property type="term" value="F:3'-5' DNA helicase activity"/>
    <property type="evidence" value="ECO:0007669"/>
    <property type="project" value="UniProtKB-EC"/>
</dbReference>
<comment type="catalytic activity">
    <reaction evidence="10">
        <text>ATP + H2O = ADP + phosphate + H(+)</text>
        <dbReference type="Rhea" id="RHEA:13065"/>
        <dbReference type="ChEBI" id="CHEBI:15377"/>
        <dbReference type="ChEBI" id="CHEBI:15378"/>
        <dbReference type="ChEBI" id="CHEBI:30616"/>
        <dbReference type="ChEBI" id="CHEBI:43474"/>
        <dbReference type="ChEBI" id="CHEBI:456216"/>
        <dbReference type="EC" id="5.6.2.4"/>
    </reaction>
</comment>
<dbReference type="GO" id="GO:0016787">
    <property type="term" value="F:hydrolase activity"/>
    <property type="evidence" value="ECO:0007669"/>
    <property type="project" value="UniProtKB-UniRule"/>
</dbReference>
<dbReference type="PATRIC" id="fig|1434114.4.peg.2158"/>
<dbReference type="EMBL" id="CP009513">
    <property type="protein sequence ID" value="AKB68251.1"/>
    <property type="molecule type" value="Genomic_DNA"/>
</dbReference>
<dbReference type="Pfam" id="PF13361">
    <property type="entry name" value="UvrD_C"/>
    <property type="match status" value="1"/>
</dbReference>
<dbReference type="Pfam" id="PF00580">
    <property type="entry name" value="UvrD-helicase"/>
    <property type="match status" value="1"/>
</dbReference>
<dbReference type="EC" id="5.6.2.4" evidence="9"/>
<evidence type="ECO:0000259" key="12">
    <source>
        <dbReference type="PROSITE" id="PS51198"/>
    </source>
</evidence>
<sequence length="526" mass="59151">MSVIKFFGAPGTGKTRALIGEFRKVVSNGIKPEEILCTQFRSEAATEVKPIISAATGLQIQDLKNVRTIHGECLSLLLKNGILKAGDNSDFLMKSADYTKFNKEYSYNVKFQRTALSEIELGSEDPLLAFYSWMKGSGTPLCNAGDYQGRGIIPLENLKAFYVSYEEFKQKYDKIDYGDMLNIVLEMGLIPDCPVQMYDEAQDMTPIMYKLAKLWSKDAEYVFFAGDPLQTLYPFWGANPVFFLETEGEMQILPESHRLPKNVWELASELIALRTPYKAPSIKTKEMNGIIKKIESRNLPSFLEHEFYPNLKPVSTVFHLTRTNRIGKSVSEALAKIGVPFSGICGWKPDEIKFYNAIAKKRRGEELTPADYAALVKLSPSDKIYSALPKNDLINQIITRKIKFSSADFERSLWLSFKEGNPCQKIVNSDLLTLKINGALKAGIKEIDSERISRVQVLTIHGSKGLEAQNVFVHAAVPPAVKASTLQREGIENEAYVWYVALTRTRQNLFIVSYPGNNYPIPRVCA</sequence>
<comment type="similarity">
    <text evidence="1">Belongs to the helicase family. UvrD subfamily.</text>
</comment>
<keyword evidence="6" id="KW-0238">DNA-binding</keyword>
<dbReference type="SUPFAM" id="SSF52540">
    <property type="entry name" value="P-loop containing nucleoside triphosphate hydrolases"/>
    <property type="match status" value="1"/>
</dbReference>
<dbReference type="Gene3D" id="1.10.10.160">
    <property type="match status" value="1"/>
</dbReference>
<keyword evidence="5 11" id="KW-0067">ATP-binding</keyword>
<dbReference type="GO" id="GO:0000725">
    <property type="term" value="P:recombinational repair"/>
    <property type="evidence" value="ECO:0007669"/>
    <property type="project" value="TreeGrafter"/>
</dbReference>
<dbReference type="InterPro" id="IPR014016">
    <property type="entry name" value="UvrD-like_ATP-bd"/>
</dbReference>
<gene>
    <name evidence="13" type="ORF">MSMAL_1708</name>
</gene>
<keyword evidence="3 11" id="KW-0378">Hydrolase</keyword>
<evidence type="ECO:0000256" key="2">
    <source>
        <dbReference type="ARBA" id="ARBA00022741"/>
    </source>
</evidence>
<dbReference type="GO" id="GO:0005524">
    <property type="term" value="F:ATP binding"/>
    <property type="evidence" value="ECO:0007669"/>
    <property type="project" value="UniProtKB-UniRule"/>
</dbReference>
<dbReference type="InterPro" id="IPR000212">
    <property type="entry name" value="DNA_helicase_UvrD/REP"/>
</dbReference>
<evidence type="ECO:0000256" key="1">
    <source>
        <dbReference type="ARBA" id="ARBA00009922"/>
    </source>
</evidence>
<dbReference type="PROSITE" id="PS51198">
    <property type="entry name" value="UVRD_HELICASE_ATP_BIND"/>
    <property type="match status" value="1"/>
</dbReference>
<evidence type="ECO:0000313" key="14">
    <source>
        <dbReference type="Proteomes" id="UP000033063"/>
    </source>
</evidence>
<dbReference type="RefSeq" id="WP_048040570.1">
    <property type="nucleotide sequence ID" value="NZ_CP009513.1"/>
</dbReference>
<dbReference type="PANTHER" id="PTHR11070">
    <property type="entry name" value="UVRD / RECB / PCRA DNA HELICASE FAMILY MEMBER"/>
    <property type="match status" value="1"/>
</dbReference>
<evidence type="ECO:0000256" key="9">
    <source>
        <dbReference type="ARBA" id="ARBA00034808"/>
    </source>
</evidence>